<comment type="caution">
    <text evidence="2">The sequence shown here is derived from an EMBL/GenBank/DDBJ whole genome shotgun (WGS) entry which is preliminary data.</text>
</comment>
<dbReference type="Gene3D" id="1.10.443.20">
    <property type="entry name" value="Centromere DNA-binding protein complex CBF3 subunit, domain 2"/>
    <property type="match status" value="1"/>
</dbReference>
<evidence type="ECO:0000313" key="2">
    <source>
        <dbReference type="EMBL" id="KAL3691191.1"/>
    </source>
</evidence>
<dbReference type="AlphaFoldDB" id="A0ABD3HK24"/>
<evidence type="ECO:0000259" key="1">
    <source>
        <dbReference type="Pfam" id="PF16787"/>
    </source>
</evidence>
<protein>
    <recommendedName>
        <fullName evidence="1">Ndc10 domain-containing protein</fullName>
    </recommendedName>
</protein>
<name>A0ABD3HK24_9MARC</name>
<proteinExistence type="predicted"/>
<sequence>MQCSYFGYETRETNQFGQLEAAECLKNREFSICSFGILGFYFFWRWYTEHEPFPSFRRSSDWYNIKLLKSGSNLHKEMDYPVHKESVKNAFEAIGLNTKAKTHVGRGFGARMVELGGAKPISVMHQDLSSKVSGIDLRLSQQMEEIKRLRQHLEDIMKGSTEMRLTAKFDMGWSETTQGTRNDIDSVVEVTRVGVVEANMTGIVEELPRKYKLSRWIATVSNLWREGTEGIGGGPAIKDLERIGAAPGVTFVTIDFPSSGETYTA</sequence>
<dbReference type="Proteomes" id="UP001633002">
    <property type="component" value="Unassembled WGS sequence"/>
</dbReference>
<organism evidence="2 3">
    <name type="scientific">Riccia sorocarpa</name>
    <dbReference type="NCBI Taxonomy" id="122646"/>
    <lineage>
        <taxon>Eukaryota</taxon>
        <taxon>Viridiplantae</taxon>
        <taxon>Streptophyta</taxon>
        <taxon>Embryophyta</taxon>
        <taxon>Marchantiophyta</taxon>
        <taxon>Marchantiopsida</taxon>
        <taxon>Marchantiidae</taxon>
        <taxon>Marchantiales</taxon>
        <taxon>Ricciaceae</taxon>
        <taxon>Riccia</taxon>
    </lineage>
</organism>
<reference evidence="2 3" key="1">
    <citation type="submission" date="2024-09" db="EMBL/GenBank/DDBJ databases">
        <title>Chromosome-scale assembly of Riccia sorocarpa.</title>
        <authorList>
            <person name="Paukszto L."/>
        </authorList>
    </citation>
    <scope>NUCLEOTIDE SEQUENCE [LARGE SCALE GENOMIC DNA]</scope>
    <source>
        <strain evidence="2">LP-2024</strain>
        <tissue evidence="2">Aerial parts of the thallus</tissue>
    </source>
</reference>
<dbReference type="Pfam" id="PF16787">
    <property type="entry name" value="NDC10_II"/>
    <property type="match status" value="1"/>
</dbReference>
<feature type="domain" description="Ndc10" evidence="1">
    <location>
        <begin position="9"/>
        <end position="120"/>
    </location>
</feature>
<dbReference type="InterPro" id="IPR038279">
    <property type="entry name" value="Ndc10_dom2_sf"/>
</dbReference>
<accession>A0ABD3HK24</accession>
<gene>
    <name evidence="2" type="ORF">R1sor_004842</name>
</gene>
<keyword evidence="3" id="KW-1185">Reference proteome</keyword>
<dbReference type="EMBL" id="JBJQOH010000003">
    <property type="protein sequence ID" value="KAL3691191.1"/>
    <property type="molecule type" value="Genomic_DNA"/>
</dbReference>
<dbReference type="InterPro" id="IPR031872">
    <property type="entry name" value="NDC10_II"/>
</dbReference>
<evidence type="ECO:0000313" key="3">
    <source>
        <dbReference type="Proteomes" id="UP001633002"/>
    </source>
</evidence>